<dbReference type="EMBL" id="JACHMM010000001">
    <property type="protein sequence ID" value="MBB5787223.1"/>
    <property type="molecule type" value="Genomic_DNA"/>
</dbReference>
<reference evidence="2 3" key="1">
    <citation type="submission" date="2020-08" db="EMBL/GenBank/DDBJ databases">
        <title>Sequencing the genomes of 1000 actinobacteria strains.</title>
        <authorList>
            <person name="Klenk H.-P."/>
        </authorList>
    </citation>
    <scope>NUCLEOTIDE SEQUENCE [LARGE SCALE GENOMIC DNA]</scope>
    <source>
        <strain evidence="2 3">DSM 102122</strain>
    </source>
</reference>
<feature type="compositionally biased region" description="Low complexity" evidence="1">
    <location>
        <begin position="41"/>
        <end position="62"/>
    </location>
</feature>
<gene>
    <name evidence="2" type="ORF">HD601_001798</name>
</gene>
<dbReference type="RefSeq" id="WP_184821147.1">
    <property type="nucleotide sequence ID" value="NZ_JACHMM010000001.1"/>
</dbReference>
<accession>A0A7W9GP56</accession>
<comment type="caution">
    <text evidence="2">The sequence shown here is derived from an EMBL/GenBank/DDBJ whole genome shotgun (WGS) entry which is preliminary data.</text>
</comment>
<evidence type="ECO:0000313" key="2">
    <source>
        <dbReference type="EMBL" id="MBB5787223.1"/>
    </source>
</evidence>
<feature type="region of interest" description="Disordered" evidence="1">
    <location>
        <begin position="178"/>
        <end position="210"/>
    </location>
</feature>
<evidence type="ECO:0000256" key="1">
    <source>
        <dbReference type="SAM" id="MobiDB-lite"/>
    </source>
</evidence>
<dbReference type="Pfam" id="PF05258">
    <property type="entry name" value="DciA"/>
    <property type="match status" value="1"/>
</dbReference>
<keyword evidence="3" id="KW-1185">Reference proteome</keyword>
<name>A0A7W9GP56_9ACTN</name>
<evidence type="ECO:0000313" key="3">
    <source>
        <dbReference type="Proteomes" id="UP000542813"/>
    </source>
</evidence>
<organism evidence="2 3">
    <name type="scientific">Jiangella mangrovi</name>
    <dbReference type="NCBI Taxonomy" id="1524084"/>
    <lineage>
        <taxon>Bacteria</taxon>
        <taxon>Bacillati</taxon>
        <taxon>Actinomycetota</taxon>
        <taxon>Actinomycetes</taxon>
        <taxon>Jiangellales</taxon>
        <taxon>Jiangellaceae</taxon>
        <taxon>Jiangella</taxon>
    </lineage>
</organism>
<feature type="region of interest" description="Disordered" evidence="1">
    <location>
        <begin position="1"/>
        <end position="100"/>
    </location>
</feature>
<dbReference type="PANTHER" id="PTHR36456:SF1">
    <property type="entry name" value="UPF0232 PROTEIN SCO3875"/>
    <property type="match status" value="1"/>
</dbReference>
<dbReference type="Proteomes" id="UP000542813">
    <property type="component" value="Unassembled WGS sequence"/>
</dbReference>
<proteinExistence type="predicted"/>
<dbReference type="AlphaFoldDB" id="A0A7W9GP56"/>
<protein>
    <submittedName>
        <fullName evidence="2">Putative nucleic acid-binding Zn ribbon protein</fullName>
    </submittedName>
</protein>
<dbReference type="InterPro" id="IPR007922">
    <property type="entry name" value="DciA-like"/>
</dbReference>
<feature type="compositionally biased region" description="Gly residues" evidence="1">
    <location>
        <begin position="63"/>
        <end position="75"/>
    </location>
</feature>
<sequence length="210" mass="21990">MSDDDDVTVPAPEVELPRPAVDPVGPPDGFTWNPDGEELAKALVARAKAAGQSGGRAPARRTGGSGTGGSGGPGGWRRRRAPGAGWSGPGSDDRDPQAVGSAVDKLIGEHGWGEDLAVHGAVARWDQLVGPEVAAHVQPEHYEDGVLSVRADSTAWATQVRLFAAELVRRFNEEIGDGSVTRVDVRGPQAPSWRRGPRSVPGRGPRDTYG</sequence>
<dbReference type="PANTHER" id="PTHR36456">
    <property type="entry name" value="UPF0232 PROTEIN SCO3875"/>
    <property type="match status" value="1"/>
</dbReference>